<dbReference type="Proteomes" id="UP000587527">
    <property type="component" value="Unassembled WGS sequence"/>
</dbReference>
<evidence type="ECO:0000256" key="5">
    <source>
        <dbReference type="ARBA" id="ARBA00022741"/>
    </source>
</evidence>
<dbReference type="SUPFAM" id="SSF52540">
    <property type="entry name" value="P-loop containing nucleoside triphosphate hydrolases"/>
    <property type="match status" value="1"/>
</dbReference>
<evidence type="ECO:0000256" key="4">
    <source>
        <dbReference type="ARBA" id="ARBA00022679"/>
    </source>
</evidence>
<evidence type="ECO:0000313" key="11">
    <source>
        <dbReference type="EMBL" id="MBB5872905.1"/>
    </source>
</evidence>
<dbReference type="Gene3D" id="3.40.50.300">
    <property type="entry name" value="P-loop containing nucleotide triphosphate hydrolases"/>
    <property type="match status" value="1"/>
</dbReference>
<keyword evidence="12" id="KW-1185">Reference proteome</keyword>
<dbReference type="EMBL" id="JACHMN010000003">
    <property type="protein sequence ID" value="MBB5872905.1"/>
    <property type="molecule type" value="Genomic_DNA"/>
</dbReference>
<proteinExistence type="inferred from homology"/>
<accession>A0A841BZ03</accession>
<dbReference type="RefSeq" id="WP_221470551.1">
    <property type="nucleotide sequence ID" value="NZ_JACHMN010000003.1"/>
</dbReference>
<keyword evidence="5 10" id="KW-0547">Nucleotide-binding</keyword>
<dbReference type="GO" id="GO:0046316">
    <property type="term" value="F:gluconokinase activity"/>
    <property type="evidence" value="ECO:0007669"/>
    <property type="project" value="UniProtKB-EC"/>
</dbReference>
<evidence type="ECO:0000256" key="6">
    <source>
        <dbReference type="ARBA" id="ARBA00022777"/>
    </source>
</evidence>
<evidence type="ECO:0000256" key="1">
    <source>
        <dbReference type="ARBA" id="ARBA00004761"/>
    </source>
</evidence>
<dbReference type="GO" id="GO:0019521">
    <property type="term" value="P:D-gluconate metabolic process"/>
    <property type="evidence" value="ECO:0007669"/>
    <property type="project" value="UniProtKB-KW"/>
</dbReference>
<comment type="caution">
    <text evidence="11">The sequence shown here is derived from an EMBL/GenBank/DDBJ whole genome shotgun (WGS) entry which is preliminary data.</text>
</comment>
<evidence type="ECO:0000256" key="7">
    <source>
        <dbReference type="ARBA" id="ARBA00022840"/>
    </source>
</evidence>
<dbReference type="InterPro" id="IPR027417">
    <property type="entry name" value="P-loop_NTPase"/>
</dbReference>
<organism evidence="11 12">
    <name type="scientific">Allocatelliglobosispora scoriae</name>
    <dbReference type="NCBI Taxonomy" id="643052"/>
    <lineage>
        <taxon>Bacteria</taxon>
        <taxon>Bacillati</taxon>
        <taxon>Actinomycetota</taxon>
        <taxon>Actinomycetes</taxon>
        <taxon>Micromonosporales</taxon>
        <taxon>Micromonosporaceae</taxon>
        <taxon>Allocatelliglobosispora</taxon>
    </lineage>
</organism>
<dbReference type="InterPro" id="IPR006001">
    <property type="entry name" value="Therm_gnt_kin"/>
</dbReference>
<evidence type="ECO:0000256" key="9">
    <source>
        <dbReference type="ARBA" id="ARBA00048090"/>
    </source>
</evidence>
<keyword evidence="6 10" id="KW-0418">Kinase</keyword>
<dbReference type="GO" id="GO:0005524">
    <property type="term" value="F:ATP binding"/>
    <property type="evidence" value="ECO:0007669"/>
    <property type="project" value="UniProtKB-KW"/>
</dbReference>
<keyword evidence="4 10" id="KW-0808">Transferase</keyword>
<keyword evidence="8" id="KW-0311">Gluconate utilization</keyword>
<dbReference type="GO" id="GO:0005737">
    <property type="term" value="C:cytoplasm"/>
    <property type="evidence" value="ECO:0007669"/>
    <property type="project" value="TreeGrafter"/>
</dbReference>
<sequence>MSISKKPVVVVIGVAGSGKSTVGSALARHLGVEFADGDDFHPPANVAKMAAGQPLDDADRWPWLAAIGDWIDGRLAAGTGGVVACSGLHRAYRDRLRRSPDVRVVYLRISAAEATARAAHRTGHYFGADLVASQFATLEEPGPDEDVVTVDATASPADLVALIGKEISPPR</sequence>
<dbReference type="FunFam" id="3.40.50.300:FF:000522">
    <property type="entry name" value="Gluconokinase"/>
    <property type="match status" value="1"/>
</dbReference>
<reference evidence="11 12" key="1">
    <citation type="submission" date="2020-08" db="EMBL/GenBank/DDBJ databases">
        <title>Sequencing the genomes of 1000 actinobacteria strains.</title>
        <authorList>
            <person name="Klenk H.-P."/>
        </authorList>
    </citation>
    <scope>NUCLEOTIDE SEQUENCE [LARGE SCALE GENOMIC DNA]</scope>
    <source>
        <strain evidence="11 12">DSM 45362</strain>
    </source>
</reference>
<evidence type="ECO:0000256" key="2">
    <source>
        <dbReference type="ARBA" id="ARBA00008420"/>
    </source>
</evidence>
<comment type="catalytic activity">
    <reaction evidence="9 10">
        <text>D-gluconate + ATP = 6-phospho-D-gluconate + ADP + H(+)</text>
        <dbReference type="Rhea" id="RHEA:19433"/>
        <dbReference type="ChEBI" id="CHEBI:15378"/>
        <dbReference type="ChEBI" id="CHEBI:18391"/>
        <dbReference type="ChEBI" id="CHEBI:30616"/>
        <dbReference type="ChEBI" id="CHEBI:58759"/>
        <dbReference type="ChEBI" id="CHEBI:456216"/>
        <dbReference type="EC" id="2.7.1.12"/>
    </reaction>
</comment>
<dbReference type="PANTHER" id="PTHR43442">
    <property type="entry name" value="GLUCONOKINASE-RELATED"/>
    <property type="match status" value="1"/>
</dbReference>
<comment type="pathway">
    <text evidence="1">Carbohydrate acid metabolism.</text>
</comment>
<name>A0A841BZ03_9ACTN</name>
<dbReference type="EC" id="2.7.1.12" evidence="3 10"/>
<dbReference type="AlphaFoldDB" id="A0A841BZ03"/>
<comment type="similarity">
    <text evidence="2 10">Belongs to the gluconokinase GntK/GntV family.</text>
</comment>
<dbReference type="CDD" id="cd02021">
    <property type="entry name" value="GntK"/>
    <property type="match status" value="1"/>
</dbReference>
<evidence type="ECO:0000256" key="8">
    <source>
        <dbReference type="ARBA" id="ARBA00023064"/>
    </source>
</evidence>
<dbReference type="Pfam" id="PF13671">
    <property type="entry name" value="AAA_33"/>
    <property type="match status" value="1"/>
</dbReference>
<dbReference type="PANTHER" id="PTHR43442:SF3">
    <property type="entry name" value="GLUCONOKINASE-RELATED"/>
    <property type="match status" value="1"/>
</dbReference>
<keyword evidence="7 10" id="KW-0067">ATP-binding</keyword>
<evidence type="ECO:0000256" key="3">
    <source>
        <dbReference type="ARBA" id="ARBA00012054"/>
    </source>
</evidence>
<gene>
    <name evidence="11" type="ORF">F4553_006339</name>
</gene>
<evidence type="ECO:0000313" key="12">
    <source>
        <dbReference type="Proteomes" id="UP000587527"/>
    </source>
</evidence>
<dbReference type="NCBIfam" id="TIGR01313">
    <property type="entry name" value="therm_gnt_kin"/>
    <property type="match status" value="1"/>
</dbReference>
<protein>
    <recommendedName>
        <fullName evidence="3 10">Gluconokinase</fullName>
        <ecNumber evidence="3 10">2.7.1.12</ecNumber>
    </recommendedName>
</protein>
<evidence type="ECO:0000256" key="10">
    <source>
        <dbReference type="RuleBase" id="RU363066"/>
    </source>
</evidence>